<keyword evidence="2" id="KW-0472">Membrane</keyword>
<organism evidence="3 4">
    <name type="scientific">Natronorubrum bangense</name>
    <dbReference type="NCBI Taxonomy" id="61858"/>
    <lineage>
        <taxon>Archaea</taxon>
        <taxon>Methanobacteriati</taxon>
        <taxon>Methanobacteriota</taxon>
        <taxon>Stenosarchaea group</taxon>
        <taxon>Halobacteria</taxon>
        <taxon>Halobacteriales</taxon>
        <taxon>Natrialbaceae</taxon>
        <taxon>Natronorubrum</taxon>
    </lineage>
</organism>
<evidence type="ECO:0000256" key="2">
    <source>
        <dbReference type="SAM" id="Phobius"/>
    </source>
</evidence>
<dbReference type="GeneID" id="39851971"/>
<reference evidence="3 4" key="1">
    <citation type="journal article" date="2019" name="Nat. Commun.">
        <title>A new type of DNA phosphorothioation-based antiviral system in archaea.</title>
        <authorList>
            <person name="Xiong L."/>
            <person name="Liu S."/>
            <person name="Chen S."/>
            <person name="Xiao Y."/>
            <person name="Zhu B."/>
            <person name="Gao Y."/>
            <person name="Zhang Y."/>
            <person name="Chen B."/>
            <person name="Luo J."/>
            <person name="Deng Z."/>
            <person name="Chen X."/>
            <person name="Wang L."/>
            <person name="Chen S."/>
        </authorList>
    </citation>
    <scope>NUCLEOTIDE SEQUENCE [LARGE SCALE GENOMIC DNA]</scope>
    <source>
        <strain evidence="3 4">JCM 10635</strain>
    </source>
</reference>
<dbReference type="InterPro" id="IPR055709">
    <property type="entry name" value="DUF7285"/>
</dbReference>
<sequence>MSRWSSSRAQTEPIAALFAVMALITAVGLYTVYLGGVLPGMSDRTTEETTIDRIWDDLEDDERGVFPAYEYDSAMDRKMRDTIDQTSLPNGKNSYVAVRAYEDGEPTVFASAHFDSDGDDLRDRQLSSTHPDYGPPHAAREPDETGIATRSISVEVTEADIRGGTLYVEVW</sequence>
<keyword evidence="2" id="KW-1133">Transmembrane helix</keyword>
<feature type="transmembrane region" description="Helical" evidence="2">
    <location>
        <begin position="14"/>
        <end position="34"/>
    </location>
</feature>
<dbReference type="Proteomes" id="UP000296822">
    <property type="component" value="Chromosome"/>
</dbReference>
<name>A0A4D6HPG7_9EURY</name>
<evidence type="ECO:0000313" key="3">
    <source>
        <dbReference type="EMBL" id="QCC55118.1"/>
    </source>
</evidence>
<gene>
    <name evidence="3" type="ORF">DV706_11940</name>
</gene>
<dbReference type="EMBL" id="CP031305">
    <property type="protein sequence ID" value="QCC55118.1"/>
    <property type="molecule type" value="Genomic_DNA"/>
</dbReference>
<protein>
    <submittedName>
        <fullName evidence="3">Uncharacterized protein</fullName>
    </submittedName>
</protein>
<dbReference type="KEGG" id="nbg:DV706_11940"/>
<evidence type="ECO:0000313" key="4">
    <source>
        <dbReference type="Proteomes" id="UP000296822"/>
    </source>
</evidence>
<proteinExistence type="predicted"/>
<feature type="region of interest" description="Disordered" evidence="1">
    <location>
        <begin position="117"/>
        <end position="143"/>
    </location>
</feature>
<dbReference type="AlphaFoldDB" id="A0A4D6HPG7"/>
<accession>A0A4D6HPG7</accession>
<evidence type="ECO:0000256" key="1">
    <source>
        <dbReference type="SAM" id="MobiDB-lite"/>
    </source>
</evidence>
<dbReference type="RefSeq" id="WP_136350866.1">
    <property type="nucleotide sequence ID" value="NZ_CP031305.1"/>
</dbReference>
<keyword evidence="2" id="KW-0812">Transmembrane</keyword>
<dbReference type="Pfam" id="PF23956">
    <property type="entry name" value="DUF7285"/>
    <property type="match status" value="1"/>
</dbReference>